<protein>
    <recommendedName>
        <fullName evidence="4">Secreted protein</fullName>
    </recommendedName>
</protein>
<proteinExistence type="predicted"/>
<evidence type="ECO:0000313" key="3">
    <source>
        <dbReference type="Proteomes" id="UP000230961"/>
    </source>
</evidence>
<keyword evidence="1" id="KW-0732">Signal</keyword>
<gene>
    <name evidence="2" type="ORF">LC20_07700</name>
</gene>
<name>A0A7U5STQ1_YEREN</name>
<evidence type="ECO:0000313" key="2">
    <source>
        <dbReference type="EMBL" id="ATX62846.1"/>
    </source>
</evidence>
<feature type="signal peptide" evidence="1">
    <location>
        <begin position="1"/>
        <end position="20"/>
    </location>
</feature>
<dbReference type="Proteomes" id="UP000230961">
    <property type="component" value="Chromosome"/>
</dbReference>
<evidence type="ECO:0000256" key="1">
    <source>
        <dbReference type="SAM" id="SignalP"/>
    </source>
</evidence>
<accession>A0A7U5STQ1</accession>
<dbReference type="EMBL" id="CP007448">
    <property type="protein sequence ID" value="ATX62846.1"/>
    <property type="molecule type" value="Genomic_DNA"/>
</dbReference>
<reference evidence="2 3" key="1">
    <citation type="submission" date="2017-11" db="EMBL/GenBank/DDBJ databases">
        <title>The complete genome sequence and comparative genome analysis of Yersinia enterocolitica strain LC20.</title>
        <authorList>
            <person name="Shi G."/>
            <person name="Su M."/>
            <person name="Liang J."/>
            <person name="Gu W."/>
            <person name="Xiao Y."/>
            <person name="Zhang Z."/>
            <person name="Qiu H."/>
            <person name="Duan R."/>
            <person name="Zhang Z."/>
            <person name="Li Y."/>
            <person name="Zhang X."/>
            <person name="Ling Y."/>
            <person name="Song L."/>
            <person name="Chen M."/>
            <person name="Zhao Y."/>
            <person name="Wu J."/>
            <person name="Jing H."/>
            <person name="Xiao J."/>
            <person name="Wang X."/>
        </authorList>
    </citation>
    <scope>NUCLEOTIDE SEQUENCE [LARGE SCALE GENOMIC DNA]</scope>
    <source>
        <strain evidence="2 3">LC20</strain>
    </source>
</reference>
<evidence type="ECO:0008006" key="4">
    <source>
        <dbReference type="Google" id="ProtNLM"/>
    </source>
</evidence>
<feature type="chain" id="PRO_5031186350" description="Secreted protein" evidence="1">
    <location>
        <begin position="21"/>
        <end position="65"/>
    </location>
</feature>
<sequence>MKPPRYLVLIGVLIFSDSHATVNTLTLIDSYPTQGGKVCVYSDGHRTESIVKKGAGSCPSKKIFH</sequence>
<dbReference type="AlphaFoldDB" id="A0A7U5STQ1"/>
<organism evidence="2 3">
    <name type="scientific">Yersinia enterocolitica LC20</name>
    <dbReference type="NCBI Taxonomy" id="1443113"/>
    <lineage>
        <taxon>Bacteria</taxon>
        <taxon>Pseudomonadati</taxon>
        <taxon>Pseudomonadota</taxon>
        <taxon>Gammaproteobacteria</taxon>
        <taxon>Enterobacterales</taxon>
        <taxon>Yersiniaceae</taxon>
        <taxon>Yersinia</taxon>
    </lineage>
</organism>
<dbReference type="KEGG" id="yel:LC20_07700"/>